<dbReference type="SUPFAM" id="SSF54236">
    <property type="entry name" value="Ubiquitin-like"/>
    <property type="match status" value="1"/>
</dbReference>
<dbReference type="Proteomes" id="UP001620645">
    <property type="component" value="Unassembled WGS sequence"/>
</dbReference>
<dbReference type="InterPro" id="IPR013845">
    <property type="entry name" value="Ribosomal_eS4_central_region"/>
</dbReference>
<evidence type="ECO:0000256" key="6">
    <source>
        <dbReference type="SAM" id="MobiDB-lite"/>
    </source>
</evidence>
<comment type="similarity">
    <text evidence="1">Belongs to the eukaryotic ribosomal protein eS4 family.</text>
</comment>
<dbReference type="EMBL" id="JBICCN010000143">
    <property type="protein sequence ID" value="KAL3090085.1"/>
    <property type="molecule type" value="Genomic_DNA"/>
</dbReference>
<dbReference type="PANTHER" id="PTHR11581:SF0">
    <property type="entry name" value="SMALL RIBOSOMAL SUBUNIT PROTEIN ES4"/>
    <property type="match status" value="1"/>
</dbReference>
<dbReference type="GO" id="GO:0019843">
    <property type="term" value="F:rRNA binding"/>
    <property type="evidence" value="ECO:0007669"/>
    <property type="project" value="UniProtKB-KW"/>
</dbReference>
<dbReference type="PROSITE" id="PS50053">
    <property type="entry name" value="UBIQUITIN_2"/>
    <property type="match status" value="1"/>
</dbReference>
<sequence>MSQQQLLVYYLHNPHFYPVFNNDTVAELKQWVYGRWRIPYVRQQIRFSGHNLEDSVLLRTLSPPVVELLVLIPDGTEEASETFRLLYDVRDGLSSTESKVVKASTNCEVKKQAVGDKQVPYIVTHDVRTIRYPDPHIKTDDSVVIDFGTGKVTDYVKFDAGNICMITGGHNIGRLCRALIRYSEPHIKADDSVVIDFGTGKVTDYVKFDAGNICMITGGHNIGRVGIVGHRERHPGSFDIVHIKDSAGHSFASRLHSITIQIVQQLSVYYLHNPHFYPIVNNDTVAELKQWVFGRWRIPHVRQQIRFSGNSAPVVVFTKGSQLEPKCGFNRNVKLVLDLHHDSDWPTIPQVYVNGKFVGGSDIVVQMHKDVEIDKFFDEEGIPSRFSQKFKQPTEEEGGEEQSQKNNK</sequence>
<dbReference type="Gene3D" id="2.30.30.30">
    <property type="match status" value="1"/>
</dbReference>
<name>A0ABD2JHM9_HETSC</name>
<dbReference type="FunFam" id="2.40.50.740:FF:000001">
    <property type="entry name" value="40S ribosomal protein S4"/>
    <property type="match status" value="1"/>
</dbReference>
<dbReference type="InterPro" id="IPR000626">
    <property type="entry name" value="Ubiquitin-like_dom"/>
</dbReference>
<keyword evidence="9" id="KW-1185">Reference proteome</keyword>
<dbReference type="InterPro" id="IPR038237">
    <property type="entry name" value="Ribosomal_eS4_central_sf"/>
</dbReference>
<accession>A0ABD2JHM9</accession>
<organism evidence="8 9">
    <name type="scientific">Heterodera schachtii</name>
    <name type="common">Sugarbeet cyst nematode worm</name>
    <name type="synonym">Tylenchus schachtii</name>
    <dbReference type="NCBI Taxonomy" id="97005"/>
    <lineage>
        <taxon>Eukaryota</taxon>
        <taxon>Metazoa</taxon>
        <taxon>Ecdysozoa</taxon>
        <taxon>Nematoda</taxon>
        <taxon>Chromadorea</taxon>
        <taxon>Rhabditida</taxon>
        <taxon>Tylenchina</taxon>
        <taxon>Tylenchomorpha</taxon>
        <taxon>Tylenchoidea</taxon>
        <taxon>Heteroderidae</taxon>
        <taxon>Heteroderinae</taxon>
        <taxon>Heterodera</taxon>
    </lineage>
</organism>
<dbReference type="Pfam" id="PF00900">
    <property type="entry name" value="Ribosomal_S4e"/>
    <property type="match status" value="1"/>
</dbReference>
<dbReference type="GO" id="GO:0005840">
    <property type="term" value="C:ribosome"/>
    <property type="evidence" value="ECO:0007669"/>
    <property type="project" value="UniProtKB-KW"/>
</dbReference>
<proteinExistence type="inferred from homology"/>
<dbReference type="AlphaFoldDB" id="A0ABD2JHM9"/>
<dbReference type="Gene3D" id="2.40.50.740">
    <property type="match status" value="2"/>
</dbReference>
<feature type="domain" description="Ubiquitin-like" evidence="7">
    <location>
        <begin position="22"/>
        <end position="62"/>
    </location>
</feature>
<dbReference type="InterPro" id="IPR041982">
    <property type="entry name" value="Ribosomal_eS4_KOW"/>
</dbReference>
<dbReference type="InterPro" id="IPR036249">
    <property type="entry name" value="Thioredoxin-like_sf"/>
</dbReference>
<dbReference type="Gene3D" id="3.40.30.10">
    <property type="entry name" value="Glutaredoxin"/>
    <property type="match status" value="1"/>
</dbReference>
<evidence type="ECO:0000256" key="5">
    <source>
        <dbReference type="ARBA" id="ARBA00023274"/>
    </source>
</evidence>
<evidence type="ECO:0000313" key="9">
    <source>
        <dbReference type="Proteomes" id="UP001620645"/>
    </source>
</evidence>
<evidence type="ECO:0000313" key="8">
    <source>
        <dbReference type="EMBL" id="KAL3090085.1"/>
    </source>
</evidence>
<keyword evidence="3" id="KW-0694">RNA-binding</keyword>
<dbReference type="PROSITE" id="PS51354">
    <property type="entry name" value="GLUTAREDOXIN_2"/>
    <property type="match status" value="1"/>
</dbReference>
<keyword evidence="2" id="KW-0699">rRNA-binding</keyword>
<gene>
    <name evidence="8" type="ORF">niasHS_006537</name>
</gene>
<dbReference type="GO" id="GO:1990904">
    <property type="term" value="C:ribonucleoprotein complex"/>
    <property type="evidence" value="ECO:0007669"/>
    <property type="project" value="UniProtKB-KW"/>
</dbReference>
<keyword evidence="4" id="KW-0689">Ribosomal protein</keyword>
<dbReference type="InterPro" id="IPR029071">
    <property type="entry name" value="Ubiquitin-like_domsf"/>
</dbReference>
<reference evidence="8 9" key="1">
    <citation type="submission" date="2024-10" db="EMBL/GenBank/DDBJ databases">
        <authorList>
            <person name="Kim D."/>
        </authorList>
    </citation>
    <scope>NUCLEOTIDE SEQUENCE [LARGE SCALE GENOMIC DNA]</scope>
    <source>
        <strain evidence="8">Taebaek</strain>
    </source>
</reference>
<feature type="region of interest" description="Disordered" evidence="6">
    <location>
        <begin position="384"/>
        <end position="408"/>
    </location>
</feature>
<evidence type="ECO:0000256" key="4">
    <source>
        <dbReference type="ARBA" id="ARBA00022980"/>
    </source>
</evidence>
<evidence type="ECO:0000256" key="1">
    <source>
        <dbReference type="ARBA" id="ARBA00007500"/>
    </source>
</evidence>
<dbReference type="CDD" id="cd06087">
    <property type="entry name" value="KOW_RPS4"/>
    <property type="match status" value="1"/>
</dbReference>
<evidence type="ECO:0000256" key="2">
    <source>
        <dbReference type="ARBA" id="ARBA00022730"/>
    </source>
</evidence>
<dbReference type="PANTHER" id="PTHR11581">
    <property type="entry name" value="30S/40S RIBOSOMAL PROTEIN S4"/>
    <property type="match status" value="1"/>
</dbReference>
<evidence type="ECO:0000259" key="7">
    <source>
        <dbReference type="PROSITE" id="PS50053"/>
    </source>
</evidence>
<keyword evidence="5" id="KW-0687">Ribonucleoprotein</keyword>
<dbReference type="InterPro" id="IPR000876">
    <property type="entry name" value="Ribosomal_eS4"/>
</dbReference>
<evidence type="ECO:0000256" key="3">
    <source>
        <dbReference type="ARBA" id="ARBA00022884"/>
    </source>
</evidence>
<comment type="caution">
    <text evidence="8">The sequence shown here is derived from an EMBL/GenBank/DDBJ whole genome shotgun (WGS) entry which is preliminary data.</text>
</comment>
<protein>
    <recommendedName>
        <fullName evidence="7">Ubiquitin-like domain-containing protein</fullName>
    </recommendedName>
</protein>
<dbReference type="InterPro" id="IPR014722">
    <property type="entry name" value="Rib_uL2_dom2"/>
</dbReference>
<dbReference type="SUPFAM" id="SSF52833">
    <property type="entry name" value="Thioredoxin-like"/>
    <property type="match status" value="1"/>
</dbReference>